<organism evidence="2 3">
    <name type="scientific">Thalassiosira oceanica</name>
    <name type="common">Marine diatom</name>
    <dbReference type="NCBI Taxonomy" id="159749"/>
    <lineage>
        <taxon>Eukaryota</taxon>
        <taxon>Sar</taxon>
        <taxon>Stramenopiles</taxon>
        <taxon>Ochrophyta</taxon>
        <taxon>Bacillariophyta</taxon>
        <taxon>Coscinodiscophyceae</taxon>
        <taxon>Thalassiosirophycidae</taxon>
        <taxon>Thalassiosirales</taxon>
        <taxon>Thalassiosiraceae</taxon>
        <taxon>Thalassiosira</taxon>
    </lineage>
</organism>
<accession>K0R6B0</accession>
<dbReference type="EMBL" id="AGNL01045344">
    <property type="protein sequence ID" value="EJK48868.1"/>
    <property type="molecule type" value="Genomic_DNA"/>
</dbReference>
<dbReference type="AlphaFoldDB" id="K0R6B0"/>
<proteinExistence type="predicted"/>
<evidence type="ECO:0000256" key="1">
    <source>
        <dbReference type="SAM" id="MobiDB-lite"/>
    </source>
</evidence>
<dbReference type="Proteomes" id="UP000266841">
    <property type="component" value="Unassembled WGS sequence"/>
</dbReference>
<keyword evidence="3" id="KW-1185">Reference proteome</keyword>
<gene>
    <name evidence="2" type="ORF">THAOC_32298</name>
</gene>
<evidence type="ECO:0000313" key="3">
    <source>
        <dbReference type="Proteomes" id="UP000266841"/>
    </source>
</evidence>
<sequence>MRSLFTFKKRERRAPRAGEGGGFTFADEVGGKDPVRGSPGRKAKTREGGSSNGSGLGSPSKVVEEGAKAYVDGTLFTDGGGKTAPTGGRRQDSGR</sequence>
<name>K0R6B0_THAOC</name>
<reference evidence="2 3" key="1">
    <citation type="journal article" date="2012" name="Genome Biol.">
        <title>Genome and low-iron response of an oceanic diatom adapted to chronic iron limitation.</title>
        <authorList>
            <person name="Lommer M."/>
            <person name="Specht M."/>
            <person name="Roy A.S."/>
            <person name="Kraemer L."/>
            <person name="Andreson R."/>
            <person name="Gutowska M.A."/>
            <person name="Wolf J."/>
            <person name="Bergner S.V."/>
            <person name="Schilhabel M.B."/>
            <person name="Klostermeier U.C."/>
            <person name="Beiko R.G."/>
            <person name="Rosenstiel P."/>
            <person name="Hippler M."/>
            <person name="Laroche J."/>
        </authorList>
    </citation>
    <scope>NUCLEOTIDE SEQUENCE [LARGE SCALE GENOMIC DNA]</scope>
    <source>
        <strain evidence="2 3">CCMP1005</strain>
    </source>
</reference>
<feature type="non-terminal residue" evidence="2">
    <location>
        <position position="95"/>
    </location>
</feature>
<comment type="caution">
    <text evidence="2">The sequence shown here is derived from an EMBL/GenBank/DDBJ whole genome shotgun (WGS) entry which is preliminary data.</text>
</comment>
<evidence type="ECO:0000313" key="2">
    <source>
        <dbReference type="EMBL" id="EJK48868.1"/>
    </source>
</evidence>
<protein>
    <submittedName>
        <fullName evidence="2">Uncharacterized protein</fullName>
    </submittedName>
</protein>
<feature type="region of interest" description="Disordered" evidence="1">
    <location>
        <begin position="1"/>
        <end position="95"/>
    </location>
</feature>